<sequence>MKKFLTVFFLAILGLIFLVIGFLWVVGTTTWGQEFVTRQVNSYLAGKIKSPFRIGRITYDIPDYIGLEEVLFITPKGDTLLAGQKLRVDLDMLGLLKNRVTLNQIELENVHVNLNRTLPDTTFNFQYIIDAFDTGGPPQPVDTTAAPLDISLAGITLKDVRIRYKDDVVGADVGAYVDSLRANFDETDVDKSRYHLKTVTVDGLVATTRLYKGIDTPETPTTAAPADTLDLKLGSWQVRRARWDVQVEEADFQTKGTVGRLAMDADYLYLEGQRVGIKSIELENSDLAAILTKAAPKASSPASTTAAATDDSGGWRASIGRVALAKNRIRFEDQNQPKQKTGLDYGNLDLRDFSLTAQALQYTPQLISGKFRGGQFRDRSGFTLQRLDADVVYSDTLTSVSRLYVQTPQTLLRDQLILRYDSIGQLSRPREAHRVGIRVNLKQSRVAFADILQLAPFLSTTPPFSENRQGVIRVNTLMRGTLANLSIPTFEVDMLSGTRLRASGQLRNVTDVNRLAMDINLTEGSTQLRDIQQLLPQGTLPDSFNIPPKLRLTGRFRGELDNLNINSALQTDWGNAEFDGNVRGFVAGKNQAYKGKVALARFEAGRWLGQQGTIGSITADATVDGRGIDVKTMETAFRLSVRQAELMGYNYQNFEGEGRLAEGTLQMRSTLDDPNARLALNTQVGLLQDFPSVRGGLAIEKLDLTQLKLYKDPLSLEGKMRFDFASTDPAKPVGILVARETVVRYDGGTYPLDSFYVKTDVDGVRKIVEAKLPFATMKLDGQFDYTRLGDIAIGEFSKYIQLPDLTYKPVNPPYGFNVDMTVNHHPLLMAFVPALTKMDPVTFRAYVDNVRDTTFAASLKTGLIEYDTMQIQGVTMNLAGLNGRLGITGQVNAANASGIKLNVTKLNAEAVKNRLWFEIESDDSTGRAWYGLSGNLAIADRAYQFRFNPDGLLTNYQRWTSDTTGYIQYSEDGLLADRFSLRTGSQKILVNSIVPQPNAPMEVKVENIDLTNMAKLANQDTTMVGGTLNGDVVLRNVLTNLSFTGNISVDSLNVMAKPLGNLTAKFENTTEQRISTDVALVGSGNRARVTGFYKASDPANALDFKISLDELSAQTIEAFSFGQLRQASGQLRGEVDVNGSIEQPKMNGSLSFDSLAFNIAYLNATYRIDDETIRFNEKTITFQDFSIRDAQNRSLTTNGTIMIRKLPDVAYNLNIRADKFQVLNATRKDNDLAYGNAAMSANLNIRGAGTSPTINGSIKLEDGSKVTLVLPDQSSTVNEAREIVTFIDHKDTLALRKYLVAIKPDTTLPRMAFRELNNAQIDLSLEANEKSEITIVVDELNGDNLRIRGNAQLNVGISQSGAISLLGRYDVTEGEYSLTYEVLKRKFSIQKGSFITWTGDPLRAQLDITAVYQTTATPSNLIANETSEQLRTASKQKIPFNVLLKMKGRLAAPDISFDIAMPEDDFLASQTVIDAVNSKLTQLRQDPSQLNKQVFGLLVLGGFIAETSSSSSGGGINTEEIARNSVSKILSDQLEKFASSLLKGFDVNFDLLSSSQSAGVNNTVGSRTDLNVGVSKSFLQGRLTISVGRNFVLESNNSTITRNPNEVFDNLSLNYNLTRDGRYMLRGYRKSDYQAVLEGYVIETGVGFVITVDYNLMSEVFRKSAEKKNQ</sequence>
<evidence type="ECO:0000256" key="2">
    <source>
        <dbReference type="ARBA" id="ARBA00022692"/>
    </source>
</evidence>
<evidence type="ECO:0000313" key="7">
    <source>
        <dbReference type="Proteomes" id="UP001596106"/>
    </source>
</evidence>
<accession>A0ABW0IB71</accession>
<evidence type="ECO:0000256" key="1">
    <source>
        <dbReference type="ARBA" id="ARBA00004167"/>
    </source>
</evidence>
<name>A0ABW0IB71_9BACT</name>
<keyword evidence="4" id="KW-0472">Membrane</keyword>
<dbReference type="RefSeq" id="WP_379846278.1">
    <property type="nucleotide sequence ID" value="NZ_JBHSMA010000004.1"/>
</dbReference>
<keyword evidence="2" id="KW-0812">Transmembrane</keyword>
<evidence type="ECO:0000259" key="5">
    <source>
        <dbReference type="Pfam" id="PF04357"/>
    </source>
</evidence>
<evidence type="ECO:0000256" key="3">
    <source>
        <dbReference type="ARBA" id="ARBA00022989"/>
    </source>
</evidence>
<gene>
    <name evidence="6" type="ORF">ACFPMF_14625</name>
</gene>
<dbReference type="PANTHER" id="PTHR36985">
    <property type="entry name" value="TRANSLOCATION AND ASSEMBLY MODULE SUBUNIT TAMB"/>
    <property type="match status" value="1"/>
</dbReference>
<protein>
    <submittedName>
        <fullName evidence="6">Translocation/assembly module TamB domain-containing protein</fullName>
    </submittedName>
</protein>
<keyword evidence="3" id="KW-1133">Transmembrane helix</keyword>
<dbReference type="InterPro" id="IPR007452">
    <property type="entry name" value="TamB_C"/>
</dbReference>
<dbReference type="PANTHER" id="PTHR36985:SF1">
    <property type="entry name" value="TRANSLOCATION AND ASSEMBLY MODULE SUBUNIT TAMB"/>
    <property type="match status" value="1"/>
</dbReference>
<feature type="domain" description="Translocation and assembly module TamB C-terminal" evidence="5">
    <location>
        <begin position="1184"/>
        <end position="1632"/>
    </location>
</feature>
<evidence type="ECO:0000313" key="6">
    <source>
        <dbReference type="EMBL" id="MFC5410559.1"/>
    </source>
</evidence>
<dbReference type="Pfam" id="PF04357">
    <property type="entry name" value="TamB"/>
    <property type="match status" value="1"/>
</dbReference>
<dbReference type="EMBL" id="JBHSMA010000004">
    <property type="protein sequence ID" value="MFC5410559.1"/>
    <property type="molecule type" value="Genomic_DNA"/>
</dbReference>
<comment type="caution">
    <text evidence="6">The sequence shown here is derived from an EMBL/GenBank/DDBJ whole genome shotgun (WGS) entry which is preliminary data.</text>
</comment>
<evidence type="ECO:0000256" key="4">
    <source>
        <dbReference type="ARBA" id="ARBA00023136"/>
    </source>
</evidence>
<organism evidence="6 7">
    <name type="scientific">Larkinella bovis</name>
    <dbReference type="NCBI Taxonomy" id="683041"/>
    <lineage>
        <taxon>Bacteria</taxon>
        <taxon>Pseudomonadati</taxon>
        <taxon>Bacteroidota</taxon>
        <taxon>Cytophagia</taxon>
        <taxon>Cytophagales</taxon>
        <taxon>Spirosomataceae</taxon>
        <taxon>Larkinella</taxon>
    </lineage>
</organism>
<reference evidence="7" key="1">
    <citation type="journal article" date="2019" name="Int. J. Syst. Evol. Microbiol.">
        <title>The Global Catalogue of Microorganisms (GCM) 10K type strain sequencing project: providing services to taxonomists for standard genome sequencing and annotation.</title>
        <authorList>
            <consortium name="The Broad Institute Genomics Platform"/>
            <consortium name="The Broad Institute Genome Sequencing Center for Infectious Disease"/>
            <person name="Wu L."/>
            <person name="Ma J."/>
        </authorList>
    </citation>
    <scope>NUCLEOTIDE SEQUENCE [LARGE SCALE GENOMIC DNA]</scope>
    <source>
        <strain evidence="7">CCUG 55250</strain>
    </source>
</reference>
<proteinExistence type="predicted"/>
<comment type="subcellular location">
    <subcellularLocation>
        <location evidence="1">Membrane</location>
        <topology evidence="1">Single-pass membrane protein</topology>
    </subcellularLocation>
</comment>
<keyword evidence="7" id="KW-1185">Reference proteome</keyword>
<dbReference type="Proteomes" id="UP001596106">
    <property type="component" value="Unassembled WGS sequence"/>
</dbReference>